<evidence type="ECO:0000256" key="5">
    <source>
        <dbReference type="ARBA" id="ARBA00023157"/>
    </source>
</evidence>
<dbReference type="SUPFAM" id="SSF50494">
    <property type="entry name" value="Trypsin-like serine proteases"/>
    <property type="match status" value="1"/>
</dbReference>
<organism evidence="10 11">
    <name type="scientific">Scylla paramamosain</name>
    <name type="common">Mud crab</name>
    <dbReference type="NCBI Taxonomy" id="85552"/>
    <lineage>
        <taxon>Eukaryota</taxon>
        <taxon>Metazoa</taxon>
        <taxon>Ecdysozoa</taxon>
        <taxon>Arthropoda</taxon>
        <taxon>Crustacea</taxon>
        <taxon>Multicrustacea</taxon>
        <taxon>Malacostraca</taxon>
        <taxon>Eumalacostraca</taxon>
        <taxon>Eucarida</taxon>
        <taxon>Decapoda</taxon>
        <taxon>Pleocyemata</taxon>
        <taxon>Brachyura</taxon>
        <taxon>Eubrachyura</taxon>
        <taxon>Portunoidea</taxon>
        <taxon>Portunidae</taxon>
        <taxon>Portuninae</taxon>
        <taxon>Scylla</taxon>
    </lineage>
</organism>
<evidence type="ECO:0000256" key="4">
    <source>
        <dbReference type="ARBA" id="ARBA00022825"/>
    </source>
</evidence>
<keyword evidence="1" id="KW-0645">Protease</keyword>
<evidence type="ECO:0000256" key="2">
    <source>
        <dbReference type="ARBA" id="ARBA00022729"/>
    </source>
</evidence>
<dbReference type="PANTHER" id="PTHR24264">
    <property type="entry name" value="TRYPSIN-RELATED"/>
    <property type="match status" value="1"/>
</dbReference>
<dbReference type="PRINTS" id="PR00722">
    <property type="entry name" value="CHYMOTRYPSIN"/>
</dbReference>
<comment type="caution">
    <text evidence="10">The sequence shown here is derived from an EMBL/GenBank/DDBJ whole genome shotgun (WGS) entry which is preliminary data.</text>
</comment>
<dbReference type="CDD" id="cd00190">
    <property type="entry name" value="Tryp_SPc"/>
    <property type="match status" value="1"/>
</dbReference>
<dbReference type="InterPro" id="IPR050127">
    <property type="entry name" value="Serine_Proteases_S1"/>
</dbReference>
<name>A0AAW0V1F1_SCYPA</name>
<dbReference type="InterPro" id="IPR009003">
    <property type="entry name" value="Peptidase_S1_PA"/>
</dbReference>
<dbReference type="GO" id="GO:0004252">
    <property type="term" value="F:serine-type endopeptidase activity"/>
    <property type="evidence" value="ECO:0007669"/>
    <property type="project" value="InterPro"/>
</dbReference>
<evidence type="ECO:0000259" key="9">
    <source>
        <dbReference type="PROSITE" id="PS50240"/>
    </source>
</evidence>
<keyword evidence="4" id="KW-0720">Serine protease</keyword>
<dbReference type="FunFam" id="2.40.10.10:FF:000028">
    <property type="entry name" value="Serine protease easter"/>
    <property type="match status" value="1"/>
</dbReference>
<dbReference type="Gene3D" id="2.40.10.10">
    <property type="entry name" value="Trypsin-like serine proteases"/>
    <property type="match status" value="1"/>
</dbReference>
<dbReference type="InterPro" id="IPR033116">
    <property type="entry name" value="TRYPSIN_SER"/>
</dbReference>
<dbReference type="GO" id="GO:0006508">
    <property type="term" value="P:proteolysis"/>
    <property type="evidence" value="ECO:0007669"/>
    <property type="project" value="UniProtKB-KW"/>
</dbReference>
<sequence>MEGPLVLSLCSLAVVFTAATDASRIVFPVSVTLQEGDTCTLHSGASGRCADIRHCDYTDVNFRRNPPVRCGFNGIYPVVCCPSASDGVLLPVTDISPPKITFTCGTKGLPVAGAFAVGSERAELNAWPWMALIGEQSGPNVNWFCGGVLINEQWILTALHCFFSKNPDVVRLGEDDHLDDNDGAVHQDFGVAETVMYPGYTHPEDYHDLALLRLSSRVHIQEFIIPVCLAWGAESEVDITGQTATLTGYGDTEFFGQPTTFLQQVNVTVFTSEKCDTSYSILPRYKTSWPQGIGEETLCAGDLEGGKDACQGDSGGPLVTRNNIGRYVLAGIVSQGNGCGNKDFPGLYGNMYYPPYLAWVKKVAFTV</sequence>
<dbReference type="SMART" id="SM00020">
    <property type="entry name" value="Tryp_SPc"/>
    <property type="match status" value="1"/>
</dbReference>
<dbReference type="Proteomes" id="UP001487740">
    <property type="component" value="Unassembled WGS sequence"/>
</dbReference>
<dbReference type="InterPro" id="IPR022700">
    <property type="entry name" value="CLIP"/>
</dbReference>
<dbReference type="AlphaFoldDB" id="A0AAW0V1F1"/>
<feature type="domain" description="Peptidase S1" evidence="9">
    <location>
        <begin position="116"/>
        <end position="365"/>
    </location>
</feature>
<evidence type="ECO:0000313" key="10">
    <source>
        <dbReference type="EMBL" id="KAK8406183.1"/>
    </source>
</evidence>
<keyword evidence="2 8" id="KW-0732">Signal</keyword>
<keyword evidence="6" id="KW-0325">Glycoprotein</keyword>
<evidence type="ECO:0000256" key="1">
    <source>
        <dbReference type="ARBA" id="ARBA00022670"/>
    </source>
</evidence>
<dbReference type="GO" id="GO:0005615">
    <property type="term" value="C:extracellular space"/>
    <property type="evidence" value="ECO:0007669"/>
    <property type="project" value="TreeGrafter"/>
</dbReference>
<feature type="signal peptide" evidence="8">
    <location>
        <begin position="1"/>
        <end position="22"/>
    </location>
</feature>
<evidence type="ECO:0000256" key="3">
    <source>
        <dbReference type="ARBA" id="ARBA00022801"/>
    </source>
</evidence>
<dbReference type="SMART" id="SM00680">
    <property type="entry name" value="CLIP"/>
    <property type="match status" value="1"/>
</dbReference>
<protein>
    <recommendedName>
        <fullName evidence="9">Peptidase S1 domain-containing protein</fullName>
    </recommendedName>
</protein>
<evidence type="ECO:0000256" key="7">
    <source>
        <dbReference type="ARBA" id="ARBA00024195"/>
    </source>
</evidence>
<keyword evidence="5" id="KW-1015">Disulfide bond</keyword>
<keyword evidence="11" id="KW-1185">Reference proteome</keyword>
<feature type="chain" id="PRO_5043497444" description="Peptidase S1 domain-containing protein" evidence="8">
    <location>
        <begin position="23"/>
        <end position="367"/>
    </location>
</feature>
<dbReference type="InterPro" id="IPR001314">
    <property type="entry name" value="Peptidase_S1A"/>
</dbReference>
<dbReference type="InterPro" id="IPR043504">
    <property type="entry name" value="Peptidase_S1_PA_chymotrypsin"/>
</dbReference>
<dbReference type="EMBL" id="JARAKH010000002">
    <property type="protein sequence ID" value="KAK8406183.1"/>
    <property type="molecule type" value="Genomic_DNA"/>
</dbReference>
<dbReference type="PROSITE" id="PS00135">
    <property type="entry name" value="TRYPSIN_SER"/>
    <property type="match status" value="1"/>
</dbReference>
<dbReference type="FunFam" id="2.40.10.10:FF:000002">
    <property type="entry name" value="Transmembrane protease serine"/>
    <property type="match status" value="1"/>
</dbReference>
<gene>
    <name evidence="10" type="ORF">O3P69_007127</name>
</gene>
<keyword evidence="3" id="KW-0378">Hydrolase</keyword>
<proteinExistence type="inferred from homology"/>
<evidence type="ECO:0000256" key="8">
    <source>
        <dbReference type="SAM" id="SignalP"/>
    </source>
</evidence>
<comment type="similarity">
    <text evidence="7">Belongs to the peptidase S1 family. CLIP subfamily.</text>
</comment>
<reference evidence="10 11" key="1">
    <citation type="submission" date="2023-03" db="EMBL/GenBank/DDBJ databases">
        <title>High-quality genome of Scylla paramamosain provides insights in environmental adaptation.</title>
        <authorList>
            <person name="Zhang L."/>
        </authorList>
    </citation>
    <scope>NUCLEOTIDE SEQUENCE [LARGE SCALE GENOMIC DNA]</scope>
    <source>
        <strain evidence="10">LZ_2023a</strain>
        <tissue evidence="10">Muscle</tissue>
    </source>
</reference>
<dbReference type="PROSITE" id="PS50240">
    <property type="entry name" value="TRYPSIN_DOM"/>
    <property type="match status" value="1"/>
</dbReference>
<accession>A0AAW0V1F1</accession>
<evidence type="ECO:0000256" key="6">
    <source>
        <dbReference type="ARBA" id="ARBA00023180"/>
    </source>
</evidence>
<dbReference type="PANTHER" id="PTHR24264:SF54">
    <property type="entry name" value="PEPTIDASE S1 DOMAIN-CONTAINING PROTEIN"/>
    <property type="match status" value="1"/>
</dbReference>
<dbReference type="Pfam" id="PF00089">
    <property type="entry name" value="Trypsin"/>
    <property type="match status" value="1"/>
</dbReference>
<dbReference type="InterPro" id="IPR001254">
    <property type="entry name" value="Trypsin_dom"/>
</dbReference>
<evidence type="ECO:0000313" key="11">
    <source>
        <dbReference type="Proteomes" id="UP001487740"/>
    </source>
</evidence>